<dbReference type="InterPro" id="IPR000182">
    <property type="entry name" value="GNAT_dom"/>
</dbReference>
<reference evidence="4" key="1">
    <citation type="journal article" date="2014" name="Int. J. Syst. Evol. Microbiol.">
        <title>Complete genome sequence of Corynebacterium casei LMG S-19264T (=DSM 44701T), isolated from a smear-ripened cheese.</title>
        <authorList>
            <consortium name="US DOE Joint Genome Institute (JGI-PGF)"/>
            <person name="Walter F."/>
            <person name="Albersmeier A."/>
            <person name="Kalinowski J."/>
            <person name="Ruckert C."/>
        </authorList>
    </citation>
    <scope>NUCLEOTIDE SEQUENCE</scope>
    <source>
        <strain evidence="4">CCM 7897</strain>
    </source>
</reference>
<organism evidence="4 5">
    <name type="scientific">Azorhizobium oxalatiphilum</name>
    <dbReference type="NCBI Taxonomy" id="980631"/>
    <lineage>
        <taxon>Bacteria</taxon>
        <taxon>Pseudomonadati</taxon>
        <taxon>Pseudomonadota</taxon>
        <taxon>Alphaproteobacteria</taxon>
        <taxon>Hyphomicrobiales</taxon>
        <taxon>Xanthobacteraceae</taxon>
        <taxon>Azorhizobium</taxon>
    </lineage>
</organism>
<accession>A0A917FGS5</accession>
<keyword evidence="2" id="KW-0012">Acyltransferase</keyword>
<dbReference type="Proteomes" id="UP000606044">
    <property type="component" value="Unassembled WGS sequence"/>
</dbReference>
<dbReference type="SUPFAM" id="SSF55729">
    <property type="entry name" value="Acyl-CoA N-acyltransferases (Nat)"/>
    <property type="match status" value="1"/>
</dbReference>
<dbReference type="PANTHER" id="PTHR43800:SF1">
    <property type="entry name" value="PEPTIDYL-LYSINE N-ACETYLTRANSFERASE YJAB"/>
    <property type="match status" value="1"/>
</dbReference>
<gene>
    <name evidence="4" type="ORF">GCM10007301_46940</name>
</gene>
<dbReference type="AlphaFoldDB" id="A0A917FGS5"/>
<dbReference type="PROSITE" id="PS51186">
    <property type="entry name" value="GNAT"/>
    <property type="match status" value="1"/>
</dbReference>
<protein>
    <submittedName>
        <fullName evidence="4">N-acetyltransferase</fullName>
    </submittedName>
</protein>
<comment type="caution">
    <text evidence="4">The sequence shown here is derived from an EMBL/GenBank/DDBJ whole genome shotgun (WGS) entry which is preliminary data.</text>
</comment>
<evidence type="ECO:0000256" key="2">
    <source>
        <dbReference type="ARBA" id="ARBA00023315"/>
    </source>
</evidence>
<evidence type="ECO:0000313" key="5">
    <source>
        <dbReference type="Proteomes" id="UP000606044"/>
    </source>
</evidence>
<dbReference type="CDD" id="cd04301">
    <property type="entry name" value="NAT_SF"/>
    <property type="match status" value="1"/>
</dbReference>
<keyword evidence="5" id="KW-1185">Reference proteome</keyword>
<keyword evidence="1" id="KW-0808">Transferase</keyword>
<dbReference type="EMBL" id="BMCT01000008">
    <property type="protein sequence ID" value="GGF81408.1"/>
    <property type="molecule type" value="Genomic_DNA"/>
</dbReference>
<dbReference type="Gene3D" id="3.40.630.30">
    <property type="match status" value="1"/>
</dbReference>
<name>A0A917FGS5_9HYPH</name>
<feature type="domain" description="N-acetyltransferase" evidence="3">
    <location>
        <begin position="49"/>
        <end position="197"/>
    </location>
</feature>
<sequence>MSITSSRNPSVPEGYSPVTAGQLATVVTCLDMTERPVPGAVALPPGVTLEHEAAPAPAAYRQLYRLVGEDWLWSSRLVMGDDELIAILHDPRVEVHVLRSGGAPAGILELDFREPDACEIAFFGIAPAFTGSGLGRHMMHRALELAWSRPIARLWLHTCHLDHPAALAFYQRTGFRPYARMVEVLDDPRLSGILPLTAAPHIPLLR</sequence>
<dbReference type="Pfam" id="PF00583">
    <property type="entry name" value="Acetyltransf_1"/>
    <property type="match status" value="1"/>
</dbReference>
<proteinExistence type="predicted"/>
<reference evidence="4" key="2">
    <citation type="submission" date="2020-09" db="EMBL/GenBank/DDBJ databases">
        <authorList>
            <person name="Sun Q."/>
            <person name="Sedlacek I."/>
        </authorList>
    </citation>
    <scope>NUCLEOTIDE SEQUENCE</scope>
    <source>
        <strain evidence="4">CCM 7897</strain>
    </source>
</reference>
<dbReference type="RefSeq" id="WP_188583172.1">
    <property type="nucleotide sequence ID" value="NZ_BMCT01000008.1"/>
</dbReference>
<dbReference type="GO" id="GO:0016747">
    <property type="term" value="F:acyltransferase activity, transferring groups other than amino-acyl groups"/>
    <property type="evidence" value="ECO:0007669"/>
    <property type="project" value="InterPro"/>
</dbReference>
<dbReference type="InterPro" id="IPR016181">
    <property type="entry name" value="Acyl_CoA_acyltransferase"/>
</dbReference>
<evidence type="ECO:0000313" key="4">
    <source>
        <dbReference type="EMBL" id="GGF81408.1"/>
    </source>
</evidence>
<evidence type="ECO:0000256" key="1">
    <source>
        <dbReference type="ARBA" id="ARBA00022679"/>
    </source>
</evidence>
<evidence type="ECO:0000259" key="3">
    <source>
        <dbReference type="PROSITE" id="PS51186"/>
    </source>
</evidence>
<dbReference type="PANTHER" id="PTHR43800">
    <property type="entry name" value="PEPTIDYL-LYSINE N-ACETYLTRANSFERASE YJAB"/>
    <property type="match status" value="1"/>
</dbReference>